<dbReference type="PANTHER" id="PTHR43415:SF3">
    <property type="entry name" value="GNAT-FAMILY ACETYLTRANSFERASE"/>
    <property type="match status" value="1"/>
</dbReference>
<proteinExistence type="predicted"/>
<dbReference type="Gene3D" id="3.40.630.30">
    <property type="match status" value="1"/>
</dbReference>
<evidence type="ECO:0000259" key="1">
    <source>
        <dbReference type="PROSITE" id="PS51186"/>
    </source>
</evidence>
<protein>
    <submittedName>
        <fullName evidence="2">GNAT family N-acetyltransferase</fullName>
    </submittedName>
</protein>
<feature type="domain" description="N-acetyltransferase" evidence="1">
    <location>
        <begin position="6"/>
        <end position="158"/>
    </location>
</feature>
<dbReference type="InterPro" id="IPR016181">
    <property type="entry name" value="Acyl_CoA_acyltransferase"/>
</dbReference>
<dbReference type="PROSITE" id="PS51186">
    <property type="entry name" value="GNAT"/>
    <property type="match status" value="1"/>
</dbReference>
<dbReference type="Proteomes" id="UP000611762">
    <property type="component" value="Unassembled WGS sequence"/>
</dbReference>
<dbReference type="EMBL" id="JACRSU010000001">
    <property type="protein sequence ID" value="MBC8539920.1"/>
    <property type="molecule type" value="Genomic_DNA"/>
</dbReference>
<dbReference type="AlphaFoldDB" id="A0A926DJ80"/>
<dbReference type="Pfam" id="PF00583">
    <property type="entry name" value="Acetyltransf_1"/>
    <property type="match status" value="1"/>
</dbReference>
<dbReference type="GO" id="GO:0016747">
    <property type="term" value="F:acyltransferase activity, transferring groups other than amino-acyl groups"/>
    <property type="evidence" value="ECO:0007669"/>
    <property type="project" value="InterPro"/>
</dbReference>
<reference evidence="2" key="1">
    <citation type="submission" date="2020-08" db="EMBL/GenBank/DDBJ databases">
        <title>Genome public.</title>
        <authorList>
            <person name="Liu C."/>
            <person name="Sun Q."/>
        </authorList>
    </citation>
    <scope>NUCLEOTIDE SEQUENCE</scope>
    <source>
        <strain evidence="2">H8</strain>
    </source>
</reference>
<name>A0A926DJ80_9FIRM</name>
<organism evidence="2 3">
    <name type="scientific">Congzhengia minquanensis</name>
    <dbReference type="NCBI Taxonomy" id="2763657"/>
    <lineage>
        <taxon>Bacteria</taxon>
        <taxon>Bacillati</taxon>
        <taxon>Bacillota</taxon>
        <taxon>Clostridia</taxon>
        <taxon>Eubacteriales</taxon>
        <taxon>Oscillospiraceae</taxon>
        <taxon>Congzhengia</taxon>
    </lineage>
</organism>
<accession>A0A926DJ80</accession>
<evidence type="ECO:0000313" key="3">
    <source>
        <dbReference type="Proteomes" id="UP000611762"/>
    </source>
</evidence>
<comment type="caution">
    <text evidence="2">The sequence shown here is derived from an EMBL/GenBank/DDBJ whole genome shotgun (WGS) entry which is preliminary data.</text>
</comment>
<gene>
    <name evidence="2" type="ORF">H8698_02880</name>
</gene>
<sequence length="166" mass="19035">MEKNMYTIRKMTQSYAKDYLNWHYPAPYEFYNIPKEYHEAELKAIMAPSAHWFCVEKSGSEMVGFYQYTPLKNGAVEIGLGLKPDYTGKGYGLKFVRGCVQFGRQQFGGESATFLLRVAEFNKRAIKTYRRAGFQDCGRAQAMTRTMAWAQEPAKPVSFLCMKLSA</sequence>
<evidence type="ECO:0000313" key="2">
    <source>
        <dbReference type="EMBL" id="MBC8539920.1"/>
    </source>
</evidence>
<dbReference type="InterPro" id="IPR000182">
    <property type="entry name" value="GNAT_dom"/>
</dbReference>
<dbReference type="RefSeq" id="WP_249311100.1">
    <property type="nucleotide sequence ID" value="NZ_JACRSU010000001.1"/>
</dbReference>
<dbReference type="SUPFAM" id="SSF55729">
    <property type="entry name" value="Acyl-CoA N-acyltransferases (Nat)"/>
    <property type="match status" value="1"/>
</dbReference>
<dbReference type="PANTHER" id="PTHR43415">
    <property type="entry name" value="SPERMIDINE N(1)-ACETYLTRANSFERASE"/>
    <property type="match status" value="1"/>
</dbReference>
<keyword evidence="3" id="KW-1185">Reference proteome</keyword>